<keyword evidence="3" id="KW-1185">Reference proteome</keyword>
<evidence type="ECO:0000256" key="1">
    <source>
        <dbReference type="SAM" id="Phobius"/>
    </source>
</evidence>
<organism evidence="2 3">
    <name type="scientific">Pseudobacteroides cellulosolvens ATCC 35603 = DSM 2933</name>
    <dbReference type="NCBI Taxonomy" id="398512"/>
    <lineage>
        <taxon>Bacteria</taxon>
        <taxon>Bacillati</taxon>
        <taxon>Bacillota</taxon>
        <taxon>Clostridia</taxon>
        <taxon>Eubacteriales</taxon>
        <taxon>Oscillospiraceae</taxon>
        <taxon>Pseudobacteroides</taxon>
    </lineage>
</organism>
<keyword evidence="1" id="KW-0472">Membrane</keyword>
<protein>
    <submittedName>
        <fullName evidence="2">Uncharacterized protein</fullName>
    </submittedName>
</protein>
<feature type="transmembrane region" description="Helical" evidence="1">
    <location>
        <begin position="6"/>
        <end position="26"/>
    </location>
</feature>
<proteinExistence type="predicted"/>
<evidence type="ECO:0000313" key="3">
    <source>
        <dbReference type="Proteomes" id="UP000036923"/>
    </source>
</evidence>
<dbReference type="AlphaFoldDB" id="A0A0L6JML8"/>
<comment type="caution">
    <text evidence="2">The sequence shown here is derived from an EMBL/GenBank/DDBJ whole genome shotgun (WGS) entry which is preliminary data.</text>
</comment>
<dbReference type="RefSeq" id="WP_036941808.1">
    <property type="nucleotide sequence ID" value="NZ_JQKC01000016.1"/>
</dbReference>
<reference evidence="3" key="1">
    <citation type="submission" date="2015-07" db="EMBL/GenBank/DDBJ databases">
        <title>Near-Complete Genome Sequence of the Cellulolytic Bacterium Bacteroides (Pseudobacteroides) cellulosolvens ATCC 35603.</title>
        <authorList>
            <person name="Dassa B."/>
            <person name="Utturkar S.M."/>
            <person name="Klingeman D.M."/>
            <person name="Hurt R.A."/>
            <person name="Keller M."/>
            <person name="Xu J."/>
            <person name="Reddy Y.H.K."/>
            <person name="Borovok I."/>
            <person name="Grinberg I.R."/>
            <person name="Lamed R."/>
            <person name="Zhivin O."/>
            <person name="Bayer E.A."/>
            <person name="Brown S.D."/>
        </authorList>
    </citation>
    <scope>NUCLEOTIDE SEQUENCE [LARGE SCALE GENOMIC DNA]</scope>
    <source>
        <strain evidence="3">DSM 2933</strain>
    </source>
</reference>
<dbReference type="EMBL" id="LGTC01000001">
    <property type="protein sequence ID" value="KNY27041.1"/>
    <property type="molecule type" value="Genomic_DNA"/>
</dbReference>
<keyword evidence="1" id="KW-1133">Transmembrane helix</keyword>
<name>A0A0L6JML8_9FIRM</name>
<gene>
    <name evidence="2" type="ORF">Bccel_2306</name>
</gene>
<accession>A0A0L6JML8</accession>
<evidence type="ECO:0000313" key="2">
    <source>
        <dbReference type="EMBL" id="KNY27041.1"/>
    </source>
</evidence>
<keyword evidence="1" id="KW-0812">Transmembrane</keyword>
<dbReference type="Proteomes" id="UP000036923">
    <property type="component" value="Unassembled WGS sequence"/>
</dbReference>
<sequence length="70" mass="7902">MGIHYVYISIGIGTLILNAVLIYFYIRTNKPSVDNHIAKPKNGPQSFEMDQSTAFDEDDFTMDIDGSKDE</sequence>